<protein>
    <submittedName>
        <fullName evidence="3">DUF4426 domain-containing protein</fullName>
    </submittedName>
</protein>
<name>A0ABV7WVA8_9GAMM</name>
<feature type="domain" description="DUF4426" evidence="2">
    <location>
        <begin position="26"/>
        <end position="143"/>
    </location>
</feature>
<feature type="chain" id="PRO_5046831010" evidence="1">
    <location>
        <begin position="22"/>
        <end position="145"/>
    </location>
</feature>
<dbReference type="Proteomes" id="UP001595710">
    <property type="component" value="Unassembled WGS sequence"/>
</dbReference>
<sequence>MKKLLFSIAIVCAALQSFVHAEQKVEFNGYELHYIVLNTTELSPEIAKRYDISRSGKRAFVNLSVLKQDQDSIPFAVEAKVTALQRNLMGQRGDIALRTFKEGKAIYHIGDFLIFDKETIWLDITVDIEGEDTFEFTFPQQVWRN</sequence>
<comment type="caution">
    <text evidence="3">The sequence shown here is derived from an EMBL/GenBank/DDBJ whole genome shotgun (WGS) entry which is preliminary data.</text>
</comment>
<reference evidence="4" key="1">
    <citation type="journal article" date="2019" name="Int. J. Syst. Evol. Microbiol.">
        <title>The Global Catalogue of Microorganisms (GCM) 10K type strain sequencing project: providing services to taxonomists for standard genome sequencing and annotation.</title>
        <authorList>
            <consortium name="The Broad Institute Genomics Platform"/>
            <consortium name="The Broad Institute Genome Sequencing Center for Infectious Disease"/>
            <person name="Wu L."/>
            <person name="Ma J."/>
        </authorList>
    </citation>
    <scope>NUCLEOTIDE SEQUENCE [LARGE SCALE GENOMIC DNA]</scope>
    <source>
        <strain evidence="4">CECT 8288</strain>
    </source>
</reference>
<gene>
    <name evidence="3" type="ORF">ACFOND_09285</name>
</gene>
<keyword evidence="4" id="KW-1185">Reference proteome</keyword>
<dbReference type="Gene3D" id="2.60.40.3340">
    <property type="entry name" value="Domain of unknown function DUF4426"/>
    <property type="match status" value="1"/>
</dbReference>
<proteinExistence type="predicted"/>
<dbReference type="RefSeq" id="WP_290283157.1">
    <property type="nucleotide sequence ID" value="NZ_JAUFQI010000001.1"/>
</dbReference>
<keyword evidence="1" id="KW-0732">Signal</keyword>
<evidence type="ECO:0000259" key="2">
    <source>
        <dbReference type="Pfam" id="PF14467"/>
    </source>
</evidence>
<dbReference type="Pfam" id="PF14467">
    <property type="entry name" value="DUF4426"/>
    <property type="match status" value="1"/>
</dbReference>
<dbReference type="EMBL" id="JBHRYN010000011">
    <property type="protein sequence ID" value="MFC3701830.1"/>
    <property type="molecule type" value="Genomic_DNA"/>
</dbReference>
<organism evidence="3 4">
    <name type="scientific">Reinekea marina</name>
    <dbReference type="NCBI Taxonomy" id="1310421"/>
    <lineage>
        <taxon>Bacteria</taxon>
        <taxon>Pseudomonadati</taxon>
        <taxon>Pseudomonadota</taxon>
        <taxon>Gammaproteobacteria</taxon>
        <taxon>Oceanospirillales</taxon>
        <taxon>Saccharospirillaceae</taxon>
        <taxon>Reinekea</taxon>
    </lineage>
</organism>
<evidence type="ECO:0000313" key="3">
    <source>
        <dbReference type="EMBL" id="MFC3701830.1"/>
    </source>
</evidence>
<feature type="signal peptide" evidence="1">
    <location>
        <begin position="1"/>
        <end position="21"/>
    </location>
</feature>
<dbReference type="InterPro" id="IPR025218">
    <property type="entry name" value="DUF4426"/>
</dbReference>
<evidence type="ECO:0000256" key="1">
    <source>
        <dbReference type="SAM" id="SignalP"/>
    </source>
</evidence>
<accession>A0ABV7WVA8</accession>
<evidence type="ECO:0000313" key="4">
    <source>
        <dbReference type="Proteomes" id="UP001595710"/>
    </source>
</evidence>